<dbReference type="OrthoDB" id="74764at2759"/>
<dbReference type="RefSeq" id="XP_001227804.1">
    <property type="nucleotide sequence ID" value="XM_001227803.1"/>
</dbReference>
<dbReference type="EMBL" id="CH408035">
    <property type="protein sequence ID" value="EAQ83473.1"/>
    <property type="molecule type" value="Genomic_DNA"/>
</dbReference>
<dbReference type="HOGENOM" id="CLU_014722_0_0_1"/>
<dbReference type="STRING" id="306901.Q2GQ77"/>
<accession>Q2GQ77</accession>
<protein>
    <recommendedName>
        <fullName evidence="1">DUF1996 domain-containing protein</fullName>
    </recommendedName>
</protein>
<dbReference type="PANTHER" id="PTHR43662:SF6">
    <property type="entry name" value="DUF1996 DOMAIN-CONTAINING PROTEIN"/>
    <property type="match status" value="1"/>
</dbReference>
<dbReference type="AlphaFoldDB" id="Q2GQ77"/>
<reference evidence="3" key="1">
    <citation type="journal article" date="2015" name="Genome Announc.">
        <title>Draft genome sequence of the cellulolytic fungus Chaetomium globosum.</title>
        <authorList>
            <person name="Cuomo C.A."/>
            <person name="Untereiner W.A."/>
            <person name="Ma L.-J."/>
            <person name="Grabherr M."/>
            <person name="Birren B.W."/>
        </authorList>
    </citation>
    <scope>NUCLEOTIDE SEQUENCE [LARGE SCALE GENOMIC DNA]</scope>
    <source>
        <strain evidence="3">ATCC 6205 / CBS 148.51 / DSM 1962 / NBRC 6347 / NRRL 1970</strain>
    </source>
</reference>
<dbReference type="eggNOG" id="ENOG502RXTA">
    <property type="taxonomic scope" value="Eukaryota"/>
</dbReference>
<sequence length="270" mass="29383">MNQVVIDRIDPLVNPGQVPSPHVHQIVGGNAFNVTMPTDDVSQHASCTTCQFADDFSNYWTANLYFKARNGSYKRVPQGGAALQFNDRVQHPDPGWYPGLLRLGPTGQDHGLQAGQFLPPPPPQMLGDGKNLDTAPTTQDHVAYPTSGPANFLSLGGNCPASHPVRIPQLMYEVVWDTTPFNNKAEWPADGSQPFVLSTGDPTGLGQHGDYVFGWKDDSLQRAMDTSGCFGAQCASLRTQNIETARACAVKQAAREDYDKWLPQLPGMSM</sequence>
<dbReference type="InterPro" id="IPR018535">
    <property type="entry name" value="DUF1996"/>
</dbReference>
<evidence type="ECO:0000313" key="3">
    <source>
        <dbReference type="Proteomes" id="UP000001056"/>
    </source>
</evidence>
<dbReference type="VEuPathDB" id="FungiDB:CHGG_09877"/>
<feature type="domain" description="DUF1996" evidence="1">
    <location>
        <begin position="128"/>
        <end position="215"/>
    </location>
</feature>
<name>Q2GQ77_CHAGB</name>
<feature type="domain" description="DUF1996" evidence="1">
    <location>
        <begin position="10"/>
        <end position="80"/>
    </location>
</feature>
<dbReference type="Pfam" id="PF09362">
    <property type="entry name" value="DUF1996"/>
    <property type="match status" value="2"/>
</dbReference>
<dbReference type="PANTHER" id="PTHR43662">
    <property type="match status" value="1"/>
</dbReference>
<organism evidence="2 3">
    <name type="scientific">Chaetomium globosum (strain ATCC 6205 / CBS 148.51 / DSM 1962 / NBRC 6347 / NRRL 1970)</name>
    <name type="common">Soil fungus</name>
    <dbReference type="NCBI Taxonomy" id="306901"/>
    <lineage>
        <taxon>Eukaryota</taxon>
        <taxon>Fungi</taxon>
        <taxon>Dikarya</taxon>
        <taxon>Ascomycota</taxon>
        <taxon>Pezizomycotina</taxon>
        <taxon>Sordariomycetes</taxon>
        <taxon>Sordariomycetidae</taxon>
        <taxon>Sordariales</taxon>
        <taxon>Chaetomiaceae</taxon>
        <taxon>Chaetomium</taxon>
    </lineage>
</organism>
<dbReference type="GeneID" id="4396020"/>
<proteinExistence type="predicted"/>
<evidence type="ECO:0000313" key="2">
    <source>
        <dbReference type="EMBL" id="EAQ83473.1"/>
    </source>
</evidence>
<keyword evidence="3" id="KW-1185">Reference proteome</keyword>
<dbReference type="InParanoid" id="Q2GQ77"/>
<dbReference type="Proteomes" id="UP000001056">
    <property type="component" value="Unassembled WGS sequence"/>
</dbReference>
<gene>
    <name evidence="2" type="ORF">CHGG_09877</name>
</gene>
<evidence type="ECO:0000259" key="1">
    <source>
        <dbReference type="Pfam" id="PF09362"/>
    </source>
</evidence>